<name>A0ABY7CNM5_9BASI</name>
<dbReference type="Proteomes" id="UP001164743">
    <property type="component" value="Chromosome 7A"/>
</dbReference>
<protein>
    <submittedName>
        <fullName evidence="1">Uncharacterized protein</fullName>
    </submittedName>
</protein>
<accession>A0ABY7CNM5</accession>
<organism evidence="1 2">
    <name type="scientific">Puccinia triticina</name>
    <dbReference type="NCBI Taxonomy" id="208348"/>
    <lineage>
        <taxon>Eukaryota</taxon>
        <taxon>Fungi</taxon>
        <taxon>Dikarya</taxon>
        <taxon>Basidiomycota</taxon>
        <taxon>Pucciniomycotina</taxon>
        <taxon>Pucciniomycetes</taxon>
        <taxon>Pucciniales</taxon>
        <taxon>Pucciniaceae</taxon>
        <taxon>Puccinia</taxon>
    </lineage>
</organism>
<proteinExistence type="predicted"/>
<sequence length="82" mass="9269">MAMTNGCFRWSWGNGVLPKVPRSWLAETRLIFKAVDGFGQQIALKTVVQQEQKKWLNQQNLGLFWEPTQPTDPAVANTIPAL</sequence>
<dbReference type="RefSeq" id="XP_053022190.1">
    <property type="nucleotide sequence ID" value="XM_053170961.1"/>
</dbReference>
<evidence type="ECO:0000313" key="2">
    <source>
        <dbReference type="Proteomes" id="UP001164743"/>
    </source>
</evidence>
<gene>
    <name evidence="1" type="ORF">PtA15_7A362</name>
</gene>
<dbReference type="EMBL" id="CP110427">
    <property type="protein sequence ID" value="WAQ86635.1"/>
    <property type="molecule type" value="Genomic_DNA"/>
</dbReference>
<reference evidence="1" key="1">
    <citation type="submission" date="2022-10" db="EMBL/GenBank/DDBJ databases">
        <title>Puccinia triticina Genome sequencing and assembly.</title>
        <authorList>
            <person name="Li C."/>
        </authorList>
    </citation>
    <scope>NUCLEOTIDE SEQUENCE</scope>
    <source>
        <strain evidence="1">Pt15</strain>
    </source>
</reference>
<keyword evidence="2" id="KW-1185">Reference proteome</keyword>
<evidence type="ECO:0000313" key="1">
    <source>
        <dbReference type="EMBL" id="WAQ86635.1"/>
    </source>
</evidence>
<dbReference type="GeneID" id="77811856"/>